<keyword evidence="1" id="KW-0472">Membrane</keyword>
<feature type="transmembrane region" description="Helical" evidence="1">
    <location>
        <begin position="31"/>
        <end position="49"/>
    </location>
</feature>
<dbReference type="AlphaFoldDB" id="A0A4Y9XZ30"/>
<dbReference type="EMBL" id="SEOQ01000919">
    <property type="protein sequence ID" value="TFY55406.1"/>
    <property type="molecule type" value="Genomic_DNA"/>
</dbReference>
<keyword evidence="1" id="KW-1133">Transmembrane helix</keyword>
<keyword evidence="1" id="KW-0812">Transmembrane</keyword>
<organism evidence="2 3">
    <name type="scientific">Dentipellis fragilis</name>
    <dbReference type="NCBI Taxonomy" id="205917"/>
    <lineage>
        <taxon>Eukaryota</taxon>
        <taxon>Fungi</taxon>
        <taxon>Dikarya</taxon>
        <taxon>Basidiomycota</taxon>
        <taxon>Agaricomycotina</taxon>
        <taxon>Agaricomycetes</taxon>
        <taxon>Russulales</taxon>
        <taxon>Hericiaceae</taxon>
        <taxon>Dentipellis</taxon>
    </lineage>
</organism>
<evidence type="ECO:0000256" key="1">
    <source>
        <dbReference type="SAM" id="Phobius"/>
    </source>
</evidence>
<dbReference type="STRING" id="205917.A0A4Y9XZ30"/>
<sequence>MSIPSSISAILTAVPILDGSNWFNWMKPMKMVFLTAGLIGITSGMKLMGVKELAEWMAKDMQMIAYIFAKVSPEFRYLIKDLESAEAAWKALKEKFEKLTMGSQMVA</sequence>
<keyword evidence="3" id="KW-1185">Reference proteome</keyword>
<proteinExistence type="predicted"/>
<dbReference type="OrthoDB" id="3066634at2759"/>
<evidence type="ECO:0000313" key="2">
    <source>
        <dbReference type="EMBL" id="TFY55406.1"/>
    </source>
</evidence>
<name>A0A4Y9XZ30_9AGAM</name>
<protein>
    <submittedName>
        <fullName evidence="2">Uncharacterized protein</fullName>
    </submittedName>
</protein>
<gene>
    <name evidence="2" type="ORF">EVG20_g9328</name>
</gene>
<reference evidence="2 3" key="1">
    <citation type="submission" date="2019-02" db="EMBL/GenBank/DDBJ databases">
        <title>Genome sequencing of the rare red list fungi Dentipellis fragilis.</title>
        <authorList>
            <person name="Buettner E."/>
            <person name="Kellner H."/>
        </authorList>
    </citation>
    <scope>NUCLEOTIDE SEQUENCE [LARGE SCALE GENOMIC DNA]</scope>
    <source>
        <strain evidence="2 3">DSM 105465</strain>
    </source>
</reference>
<accession>A0A4Y9XZ30</accession>
<dbReference type="Proteomes" id="UP000298327">
    <property type="component" value="Unassembled WGS sequence"/>
</dbReference>
<comment type="caution">
    <text evidence="2">The sequence shown here is derived from an EMBL/GenBank/DDBJ whole genome shotgun (WGS) entry which is preliminary data.</text>
</comment>
<dbReference type="Pfam" id="PF14223">
    <property type="entry name" value="Retrotran_gag_2"/>
    <property type="match status" value="1"/>
</dbReference>
<evidence type="ECO:0000313" key="3">
    <source>
        <dbReference type="Proteomes" id="UP000298327"/>
    </source>
</evidence>